<sequence>MTQLDKLSASPMIFTLEDEHAARLNTQHEVAPETPSEPPKQPARFGDAELDLAYREYLQQREREHNQRVEVEMEQDIGLLIEEDWLAAQTALQSERNRRYIHATQTVIINGEQPMQKVGLSGNDAQAFVAQNALPPFAVHVYDLPDLPSTRRIRVISEQELMQSIQEKLQVHLSNAVAGMVRQAVQRKLATLTYDLQVVLNDETAKVVHDVLQHNLAAVFRSVKDSMR</sequence>
<proteinExistence type="predicted"/>
<accession>A0AAX2J0E4</accession>
<dbReference type="GeneID" id="93261459"/>
<dbReference type="RefSeq" id="WP_003787176.1">
    <property type="nucleotide sequence ID" value="NZ_CP091518.1"/>
</dbReference>
<name>A0AAX2J0E4_KINKI</name>
<gene>
    <name evidence="1" type="ORF">NCTC10529_00129</name>
</gene>
<dbReference type="EMBL" id="LS483426">
    <property type="protein sequence ID" value="SQH23985.1"/>
    <property type="molecule type" value="Genomic_DNA"/>
</dbReference>
<dbReference type="AlphaFoldDB" id="A0AAX2J0E4"/>
<evidence type="ECO:0000313" key="1">
    <source>
        <dbReference type="EMBL" id="SQH23985.1"/>
    </source>
</evidence>
<dbReference type="Proteomes" id="UP000248598">
    <property type="component" value="Chromosome 1"/>
</dbReference>
<reference evidence="1 2" key="1">
    <citation type="submission" date="2018-06" db="EMBL/GenBank/DDBJ databases">
        <authorList>
            <consortium name="Pathogen Informatics"/>
            <person name="Doyle S."/>
        </authorList>
    </citation>
    <scope>NUCLEOTIDE SEQUENCE [LARGE SCALE GENOMIC DNA]</scope>
    <source>
        <strain evidence="1 2">NCTC10529</strain>
    </source>
</reference>
<protein>
    <submittedName>
        <fullName evidence="1">Uncharacterized protein</fullName>
    </submittedName>
</protein>
<organism evidence="1 2">
    <name type="scientific">Kingella kingae</name>
    <dbReference type="NCBI Taxonomy" id="504"/>
    <lineage>
        <taxon>Bacteria</taxon>
        <taxon>Pseudomonadati</taxon>
        <taxon>Pseudomonadota</taxon>
        <taxon>Betaproteobacteria</taxon>
        <taxon>Neisseriales</taxon>
        <taxon>Neisseriaceae</taxon>
        <taxon>Kingella</taxon>
    </lineage>
</organism>
<evidence type="ECO:0000313" key="2">
    <source>
        <dbReference type="Proteomes" id="UP000248598"/>
    </source>
</evidence>